<dbReference type="InterPro" id="IPR045170">
    <property type="entry name" value="MTOX"/>
</dbReference>
<dbReference type="STRING" id="1759059.ATE48_15720"/>
<dbReference type="PANTHER" id="PTHR10961:SF46">
    <property type="entry name" value="PEROXISOMAL SARCOSINE OXIDASE"/>
    <property type="match status" value="1"/>
</dbReference>
<dbReference type="InterPro" id="IPR036188">
    <property type="entry name" value="FAD/NAD-bd_sf"/>
</dbReference>
<evidence type="ECO:0000256" key="3">
    <source>
        <dbReference type="ARBA" id="ARBA00022827"/>
    </source>
</evidence>
<keyword evidence="7" id="KW-1185">Reference proteome</keyword>
<name>A0A1B1AL11_9PROT</name>
<dbReference type="GO" id="GO:0008115">
    <property type="term" value="F:sarcosine oxidase activity"/>
    <property type="evidence" value="ECO:0007669"/>
    <property type="project" value="TreeGrafter"/>
</dbReference>
<dbReference type="Proteomes" id="UP000092498">
    <property type="component" value="Chromosome"/>
</dbReference>
<evidence type="ECO:0000313" key="7">
    <source>
        <dbReference type="Proteomes" id="UP000092498"/>
    </source>
</evidence>
<evidence type="ECO:0000259" key="5">
    <source>
        <dbReference type="Pfam" id="PF01266"/>
    </source>
</evidence>
<dbReference type="InParanoid" id="A0A1B1AL11"/>
<dbReference type="AlphaFoldDB" id="A0A1B1AL11"/>
<protein>
    <recommendedName>
        <fullName evidence="5">FAD dependent oxidoreductase domain-containing protein</fullName>
    </recommendedName>
</protein>
<gene>
    <name evidence="6" type="ORF">ATE48_15720</name>
</gene>
<evidence type="ECO:0000256" key="1">
    <source>
        <dbReference type="ARBA" id="ARBA00001974"/>
    </source>
</evidence>
<dbReference type="PANTHER" id="PTHR10961">
    <property type="entry name" value="PEROXISOMAL SARCOSINE OXIDASE"/>
    <property type="match status" value="1"/>
</dbReference>
<dbReference type="EMBL" id="CP013244">
    <property type="protein sequence ID" value="ANP47262.1"/>
    <property type="molecule type" value="Genomic_DNA"/>
</dbReference>
<feature type="domain" description="FAD dependent oxidoreductase" evidence="5">
    <location>
        <begin position="25"/>
        <end position="373"/>
    </location>
</feature>
<dbReference type="GO" id="GO:0050660">
    <property type="term" value="F:flavin adenine dinucleotide binding"/>
    <property type="evidence" value="ECO:0007669"/>
    <property type="project" value="InterPro"/>
</dbReference>
<dbReference type="Gene3D" id="3.50.50.60">
    <property type="entry name" value="FAD/NAD(P)-binding domain"/>
    <property type="match status" value="1"/>
</dbReference>
<dbReference type="Pfam" id="PF01266">
    <property type="entry name" value="DAO"/>
    <property type="match status" value="1"/>
</dbReference>
<evidence type="ECO:0000256" key="4">
    <source>
        <dbReference type="ARBA" id="ARBA00023002"/>
    </source>
</evidence>
<dbReference type="FunCoup" id="A0A1B1AL11">
    <property type="interactions" value="321"/>
</dbReference>
<sequence length="398" mass="43636">MTATRRTILGAAAALPLAACTRQRAIVVGAGVFGAWTAEHLQRAGWDVLLVDQMGPANARASSGGESRMTRGTYGRDEIYTRMALDSLEEWKRLSERSALPLFHNAGVLFCFQEMIDYARQSIEVHTRLGLPLEQIDNAALQARWPQMNFDGIAFGLFEAEFGALMARRAVEETVARFVARGGQFTLAHAKAGTQGASVLLDEQRHDASAVVWACGPWLPKVFPDVLGQRVFVTRQEVAFIAPPDGDDSFEASHLPGWADFNGGDLYYGFPNLEGRGFKIARDTHGVDFDPDTGDRRITEEGAALLRTFAERRFPALAGRPFTEFRVCQYENSSNGDFLIDRHPTFDGVYLLGGGSGHGFKHGPEVGRMMAELVVNGTAPDQRFSLATKATAHNRTVL</sequence>
<evidence type="ECO:0000313" key="6">
    <source>
        <dbReference type="EMBL" id="ANP47262.1"/>
    </source>
</evidence>
<accession>A0A1B1AL11</accession>
<dbReference type="SUPFAM" id="SSF54373">
    <property type="entry name" value="FAD-linked reductases, C-terminal domain"/>
    <property type="match status" value="1"/>
</dbReference>
<evidence type="ECO:0000256" key="2">
    <source>
        <dbReference type="ARBA" id="ARBA00022630"/>
    </source>
</evidence>
<keyword evidence="4" id="KW-0560">Oxidoreductase</keyword>
<dbReference type="RefSeq" id="WP_066773111.1">
    <property type="nucleotide sequence ID" value="NZ_CP013244.1"/>
</dbReference>
<dbReference type="InterPro" id="IPR006076">
    <property type="entry name" value="FAD-dep_OxRdtase"/>
</dbReference>
<dbReference type="OrthoDB" id="9806257at2"/>
<comment type="cofactor">
    <cofactor evidence="1">
        <name>FAD</name>
        <dbReference type="ChEBI" id="CHEBI:57692"/>
    </cofactor>
</comment>
<keyword evidence="3" id="KW-0274">FAD</keyword>
<dbReference type="KEGG" id="cbot:ATE48_15720"/>
<organism evidence="6 7">
    <name type="scientific">Candidatus Viadribacter manganicus</name>
    <dbReference type="NCBI Taxonomy" id="1759059"/>
    <lineage>
        <taxon>Bacteria</taxon>
        <taxon>Pseudomonadati</taxon>
        <taxon>Pseudomonadota</taxon>
        <taxon>Alphaproteobacteria</taxon>
        <taxon>Hyphomonadales</taxon>
        <taxon>Hyphomonadaceae</taxon>
        <taxon>Candidatus Viadribacter</taxon>
    </lineage>
</organism>
<dbReference type="SUPFAM" id="SSF51905">
    <property type="entry name" value="FAD/NAD(P)-binding domain"/>
    <property type="match status" value="1"/>
</dbReference>
<proteinExistence type="predicted"/>
<reference evidence="6 7" key="1">
    <citation type="submission" date="2015-11" db="EMBL/GenBank/DDBJ databases">
        <title>Whole-Genome Sequence of Candidatus Oderbacter manganicum from the National Park Lower Oder Valley, Germany.</title>
        <authorList>
            <person name="Braun B."/>
            <person name="Liere K."/>
            <person name="Szewzyk U."/>
        </authorList>
    </citation>
    <scope>NUCLEOTIDE SEQUENCE [LARGE SCALE GENOMIC DNA]</scope>
    <source>
        <strain evidence="6 7">OTSz_A_272</strain>
    </source>
</reference>
<dbReference type="Gene3D" id="3.30.9.10">
    <property type="entry name" value="D-Amino Acid Oxidase, subunit A, domain 2"/>
    <property type="match status" value="1"/>
</dbReference>
<keyword evidence="2" id="KW-0285">Flavoprotein</keyword>